<comment type="caution">
    <text evidence="1">The sequence shown here is derived from an EMBL/GenBank/DDBJ whole genome shotgun (WGS) entry which is preliminary data.</text>
</comment>
<evidence type="ECO:0000313" key="2">
    <source>
        <dbReference type="Proteomes" id="UP000293671"/>
    </source>
</evidence>
<sequence>MLIGTACVEGSVLVTCDRNILELAWPILGDLLLKA</sequence>
<dbReference type="EMBL" id="SHKP01000004">
    <property type="protein sequence ID" value="RZU03061.1"/>
    <property type="molecule type" value="Genomic_DNA"/>
</dbReference>
<evidence type="ECO:0008006" key="3">
    <source>
        <dbReference type="Google" id="ProtNLM"/>
    </source>
</evidence>
<name>A0A4Q7W1F1_9BURK</name>
<dbReference type="Proteomes" id="UP000293671">
    <property type="component" value="Unassembled WGS sequence"/>
</dbReference>
<gene>
    <name evidence="1" type="ORF">EV670_1094</name>
</gene>
<proteinExistence type="predicted"/>
<dbReference type="AlphaFoldDB" id="A0A4Q7W1F1"/>
<accession>A0A4Q7W1F1</accession>
<reference evidence="1 2" key="1">
    <citation type="submission" date="2019-02" db="EMBL/GenBank/DDBJ databases">
        <title>Genomic Encyclopedia of Type Strains, Phase IV (KMG-IV): sequencing the most valuable type-strain genomes for metagenomic binning, comparative biology and taxonomic classification.</title>
        <authorList>
            <person name="Goeker M."/>
        </authorList>
    </citation>
    <scope>NUCLEOTIDE SEQUENCE [LARGE SCALE GENOMIC DNA]</scope>
    <source>
        <strain evidence="1 2">DSM 19570</strain>
    </source>
</reference>
<organism evidence="1 2">
    <name type="scientific">Rivibacter subsaxonicus</name>
    <dbReference type="NCBI Taxonomy" id="457575"/>
    <lineage>
        <taxon>Bacteria</taxon>
        <taxon>Pseudomonadati</taxon>
        <taxon>Pseudomonadota</taxon>
        <taxon>Betaproteobacteria</taxon>
        <taxon>Burkholderiales</taxon>
        <taxon>Rivibacter</taxon>
    </lineage>
</organism>
<keyword evidence="2" id="KW-1185">Reference proteome</keyword>
<protein>
    <recommendedName>
        <fullName evidence="3">PIN domain-containing protein</fullName>
    </recommendedName>
</protein>
<evidence type="ECO:0000313" key="1">
    <source>
        <dbReference type="EMBL" id="RZU03061.1"/>
    </source>
</evidence>